<dbReference type="InterPro" id="IPR035979">
    <property type="entry name" value="RBD_domain_sf"/>
</dbReference>
<dbReference type="InterPro" id="IPR012677">
    <property type="entry name" value="Nucleotide-bd_a/b_plait_sf"/>
</dbReference>
<feature type="compositionally biased region" description="Basic and acidic residues" evidence="1">
    <location>
        <begin position="283"/>
        <end position="312"/>
    </location>
</feature>
<accession>A0A420IIX7</accession>
<proteinExistence type="predicted"/>
<evidence type="ECO:0000256" key="1">
    <source>
        <dbReference type="SAM" id="MobiDB-lite"/>
    </source>
</evidence>
<evidence type="ECO:0000259" key="2">
    <source>
        <dbReference type="SMART" id="SM00360"/>
    </source>
</evidence>
<dbReference type="SUPFAM" id="SSF54928">
    <property type="entry name" value="RNA-binding domain, RBD"/>
    <property type="match status" value="1"/>
</dbReference>
<reference evidence="3 4" key="1">
    <citation type="journal article" date="2018" name="BMC Genomics">
        <title>Comparative genome analyses reveal sequence features reflecting distinct modes of host-adaptation between dicot and monocot powdery mildew.</title>
        <authorList>
            <person name="Wu Y."/>
            <person name="Ma X."/>
            <person name="Pan Z."/>
            <person name="Kale S.D."/>
            <person name="Song Y."/>
            <person name="King H."/>
            <person name="Zhang Q."/>
            <person name="Presley C."/>
            <person name="Deng X."/>
            <person name="Wei C.I."/>
            <person name="Xiao S."/>
        </authorList>
    </citation>
    <scope>NUCLEOTIDE SEQUENCE [LARGE SCALE GENOMIC DNA]</scope>
    <source>
        <strain evidence="3">UMSG1</strain>
    </source>
</reference>
<feature type="region of interest" description="Disordered" evidence="1">
    <location>
        <begin position="63"/>
        <end position="130"/>
    </location>
</feature>
<dbReference type="InterPro" id="IPR000504">
    <property type="entry name" value="RRM_dom"/>
</dbReference>
<dbReference type="AlphaFoldDB" id="A0A420IIX7"/>
<evidence type="ECO:0000313" key="3">
    <source>
        <dbReference type="EMBL" id="RKF74453.1"/>
    </source>
</evidence>
<feature type="region of interest" description="Disordered" evidence="1">
    <location>
        <begin position="281"/>
        <end position="360"/>
    </location>
</feature>
<feature type="domain" description="RRM" evidence="2">
    <location>
        <begin position="176"/>
        <end position="246"/>
    </location>
</feature>
<evidence type="ECO:0000313" key="4">
    <source>
        <dbReference type="Proteomes" id="UP000285326"/>
    </source>
</evidence>
<protein>
    <submittedName>
        <fullName evidence="3">Putative rna-rbd</fullName>
    </submittedName>
</protein>
<name>A0A420IIX7_9PEZI</name>
<gene>
    <name evidence="3" type="ORF">GcM1_239059</name>
</gene>
<comment type="caution">
    <text evidence="3">The sequence shown here is derived from an EMBL/GenBank/DDBJ whole genome shotgun (WGS) entry which is preliminary data.</text>
</comment>
<feature type="compositionally biased region" description="Basic and acidic residues" evidence="1">
    <location>
        <begin position="95"/>
        <end position="105"/>
    </location>
</feature>
<dbReference type="Pfam" id="PF00076">
    <property type="entry name" value="RRM_1"/>
    <property type="match status" value="1"/>
</dbReference>
<dbReference type="Gene3D" id="3.30.70.330">
    <property type="match status" value="1"/>
</dbReference>
<dbReference type="CDD" id="cd00590">
    <property type="entry name" value="RRM_SF"/>
    <property type="match status" value="1"/>
</dbReference>
<dbReference type="Proteomes" id="UP000285326">
    <property type="component" value="Unassembled WGS sequence"/>
</dbReference>
<dbReference type="SMART" id="SM00360">
    <property type="entry name" value="RRM"/>
    <property type="match status" value="1"/>
</dbReference>
<sequence>MAPSKPAVDFNAIVQTGMSYSNHLFIGFINLTPSERRRRKNEIAAQQMFDKARGLRVSDRGAKFNKTGKVPSLASRVGPVGISKRNHSAPGRPKKNADPEEDWTHGLHRSKNIPVGNSYSTPRGGSRMVRSNFNDRRFTSDSNPASSPAFQNNFSIVGTAKPAGGLSIRGLAGPYTVIVKNLATGTTAADIESAMAPVGGLVLSCRLVAEQPRVIAEIILETKEGADNIVETFNNQSADGNILHVYHKVGPSYSNDAQSTVTPRQIVAPRGPRADLLAEQLSEDSRSYVESDSRKSGGRSKDHYTDYERDNVVDGSYGFNDRMDINNGNDTGRRRGLYSDNIISERYGRRTRGDGSQSYR</sequence>
<organism evidence="3 4">
    <name type="scientific">Golovinomyces cichoracearum</name>
    <dbReference type="NCBI Taxonomy" id="62708"/>
    <lineage>
        <taxon>Eukaryota</taxon>
        <taxon>Fungi</taxon>
        <taxon>Dikarya</taxon>
        <taxon>Ascomycota</taxon>
        <taxon>Pezizomycotina</taxon>
        <taxon>Leotiomycetes</taxon>
        <taxon>Erysiphales</taxon>
        <taxon>Erysiphaceae</taxon>
        <taxon>Golovinomyces</taxon>
    </lineage>
</organism>
<dbReference type="EMBL" id="MCBS01023961">
    <property type="protein sequence ID" value="RKF74453.1"/>
    <property type="molecule type" value="Genomic_DNA"/>
</dbReference>
<dbReference type="GO" id="GO:0003723">
    <property type="term" value="F:RNA binding"/>
    <property type="evidence" value="ECO:0007669"/>
    <property type="project" value="InterPro"/>
</dbReference>